<comment type="caution">
    <text evidence="1">The sequence shown here is derived from an EMBL/GenBank/DDBJ whole genome shotgun (WGS) entry which is preliminary data.</text>
</comment>
<evidence type="ECO:0000313" key="1">
    <source>
        <dbReference type="EMBL" id="MFC4355120.1"/>
    </source>
</evidence>
<name>A0ABV8UXE7_9BACL</name>
<proteinExistence type="predicted"/>
<dbReference type="Gene3D" id="3.20.20.370">
    <property type="entry name" value="Glycoside hydrolase/deacetylase"/>
    <property type="match status" value="1"/>
</dbReference>
<evidence type="ECO:0000313" key="2">
    <source>
        <dbReference type="Proteomes" id="UP001595733"/>
    </source>
</evidence>
<dbReference type="RefSeq" id="WP_378141471.1">
    <property type="nucleotide sequence ID" value="NZ_JBHSEF010000022.1"/>
</dbReference>
<dbReference type="SUPFAM" id="SSF88713">
    <property type="entry name" value="Glycoside hydrolase/deacetylase"/>
    <property type="match status" value="1"/>
</dbReference>
<gene>
    <name evidence="1" type="ORF">ACFO0S_08680</name>
</gene>
<reference evidence="2" key="1">
    <citation type="journal article" date="2019" name="Int. J. Syst. Evol. Microbiol.">
        <title>The Global Catalogue of Microorganisms (GCM) 10K type strain sequencing project: providing services to taxonomists for standard genome sequencing and annotation.</title>
        <authorList>
            <consortium name="The Broad Institute Genomics Platform"/>
            <consortium name="The Broad Institute Genome Sequencing Center for Infectious Disease"/>
            <person name="Wu L."/>
            <person name="Ma J."/>
        </authorList>
    </citation>
    <scope>NUCLEOTIDE SEQUENCE [LARGE SCALE GENOMIC DNA]</scope>
    <source>
        <strain evidence="2">CCUG 50353</strain>
    </source>
</reference>
<protein>
    <recommendedName>
        <fullName evidence="3">NodB homology domain-containing protein</fullName>
    </recommendedName>
</protein>
<evidence type="ECO:0008006" key="3">
    <source>
        <dbReference type="Google" id="ProtNLM"/>
    </source>
</evidence>
<sequence>MGTKSWQDSKMDSIGGNKVPPSSLLISLDVELQWGFYDLPYRLTPAEVRNIPQVIEEMLGLFQQHHVKATWAVVGALACPDAPTLIEELTTIPFQYQRESCHPLGIREEIGAALVGFVAPGIVEKLRKAPEQEIACHTFSHFYAQELPFYEEAFRKDLELCKKWLPEAKTLIFPRNQHFPRAVEIAQEAGLPIVRSNPSHWLYRVNSSRKDGHLKRIMRLADHYFPLAGHHFVHQKGPEISYSRFFRPIQPISYLEHRKVDRICQSLSVAAVTGNSYHLWWHPHNFAKYPKESLKQLDHILSHYHFLHETHGMQSHTLHDFYQLSHAALPV</sequence>
<dbReference type="EMBL" id="JBHSEF010000022">
    <property type="protein sequence ID" value="MFC4355120.1"/>
    <property type="molecule type" value="Genomic_DNA"/>
</dbReference>
<keyword evidence="2" id="KW-1185">Reference proteome</keyword>
<accession>A0ABV8UXE7</accession>
<dbReference type="Proteomes" id="UP001595733">
    <property type="component" value="Unassembled WGS sequence"/>
</dbReference>
<organism evidence="1 2">
    <name type="scientific">Chryseomicrobium palamuruense</name>
    <dbReference type="NCBI Taxonomy" id="682973"/>
    <lineage>
        <taxon>Bacteria</taxon>
        <taxon>Bacillati</taxon>
        <taxon>Bacillota</taxon>
        <taxon>Bacilli</taxon>
        <taxon>Bacillales</taxon>
        <taxon>Caryophanaceae</taxon>
        <taxon>Chryseomicrobium</taxon>
    </lineage>
</organism>
<dbReference type="InterPro" id="IPR011330">
    <property type="entry name" value="Glyco_hydro/deAcase_b/a-brl"/>
</dbReference>